<dbReference type="Pfam" id="PF07858">
    <property type="entry name" value="LEH"/>
    <property type="match status" value="1"/>
</dbReference>
<dbReference type="GO" id="GO:0016787">
    <property type="term" value="F:hydrolase activity"/>
    <property type="evidence" value="ECO:0007669"/>
    <property type="project" value="UniProtKB-KW"/>
</dbReference>
<comment type="caution">
    <text evidence="2">The sequence shown here is derived from an EMBL/GenBank/DDBJ whole genome shotgun (WGS) entry which is preliminary data.</text>
</comment>
<sequence>MTETTQATEVVETMLDALRDRKVDTAVDLFDDGIVWHNVGLPKVRGRDRVGKYMTALAKPEWGFDVTIHNIAANGNIVLTERTDAIVYRRLRVDFWVCGTFELRDGKIAVWRDYGDVADISKGFAKGAFRALVSGNA</sequence>
<organism evidence="2 3">
    <name type="scientific">Rhodococcoides kyotonense</name>
    <dbReference type="NCBI Taxonomy" id="398843"/>
    <lineage>
        <taxon>Bacteria</taxon>
        <taxon>Bacillati</taxon>
        <taxon>Actinomycetota</taxon>
        <taxon>Actinomycetes</taxon>
        <taxon>Mycobacteriales</taxon>
        <taxon>Nocardiaceae</taxon>
        <taxon>Rhodococcoides</taxon>
    </lineage>
</organism>
<evidence type="ECO:0000313" key="3">
    <source>
        <dbReference type="Proteomes" id="UP000077519"/>
    </source>
</evidence>
<dbReference type="Gene3D" id="3.10.450.50">
    <property type="match status" value="1"/>
</dbReference>
<feature type="domain" description="Limonene-1,2-epoxide hydrolase" evidence="1">
    <location>
        <begin position="6"/>
        <end position="124"/>
    </location>
</feature>
<evidence type="ECO:0000259" key="1">
    <source>
        <dbReference type="Pfam" id="PF07858"/>
    </source>
</evidence>
<gene>
    <name evidence="2" type="ORF">A3K89_06455</name>
</gene>
<reference evidence="2 3" key="1">
    <citation type="submission" date="2016-03" db="EMBL/GenBank/DDBJ databases">
        <title>Genome sequence of Rhodococcus kyotonensis KB10.</title>
        <authorList>
            <person name="Jeong H."/>
            <person name="Hong C.E."/>
            <person name="Jo S.H."/>
            <person name="Park J.M."/>
        </authorList>
    </citation>
    <scope>NUCLEOTIDE SEQUENCE [LARGE SCALE GENOMIC DNA]</scope>
    <source>
        <strain evidence="2 3">KB10</strain>
    </source>
</reference>
<proteinExistence type="predicted"/>
<dbReference type="Proteomes" id="UP000077519">
    <property type="component" value="Unassembled WGS sequence"/>
</dbReference>
<keyword evidence="3" id="KW-1185">Reference proteome</keyword>
<dbReference type="InterPro" id="IPR013100">
    <property type="entry name" value="LEH"/>
</dbReference>
<keyword evidence="2" id="KW-0378">Hydrolase</keyword>
<dbReference type="RefSeq" id="WP_068427846.1">
    <property type="nucleotide sequence ID" value="NZ_LVHI01000023.1"/>
</dbReference>
<dbReference type="EMBL" id="LVHI01000023">
    <property type="protein sequence ID" value="OAK52467.1"/>
    <property type="molecule type" value="Genomic_DNA"/>
</dbReference>
<name>A0A177YAC8_9NOCA</name>
<evidence type="ECO:0000313" key="2">
    <source>
        <dbReference type="EMBL" id="OAK52467.1"/>
    </source>
</evidence>
<accession>A0A177YAC8</accession>
<dbReference type="AlphaFoldDB" id="A0A177YAC8"/>
<dbReference type="SUPFAM" id="SSF54427">
    <property type="entry name" value="NTF2-like"/>
    <property type="match status" value="1"/>
</dbReference>
<protein>
    <submittedName>
        <fullName evidence="2">Epoxide hydrolase</fullName>
    </submittedName>
</protein>
<dbReference type="InterPro" id="IPR032710">
    <property type="entry name" value="NTF2-like_dom_sf"/>
</dbReference>